<sequence>MKGISKNGRGRKEQLVPCTFLRDLAFKMYWDGKSEKHIAEMLRRLLCIAYITPAEAHLQSGRTGCF</sequence>
<proteinExistence type="predicted"/>
<organism evidence="1">
    <name type="scientific">Candidatus Nitrotoga fabula</name>
    <dbReference type="NCBI Taxonomy" id="2182327"/>
    <lineage>
        <taxon>Bacteria</taxon>
        <taxon>Pseudomonadati</taxon>
        <taxon>Pseudomonadota</taxon>
        <taxon>Betaproteobacteria</taxon>
        <taxon>Nitrosomonadales</taxon>
        <taxon>Gallionellaceae</taxon>
        <taxon>Candidatus Nitrotoga</taxon>
    </lineage>
</organism>
<reference evidence="1" key="1">
    <citation type="submission" date="2018-05" db="EMBL/GenBank/DDBJ databases">
        <authorList>
            <person name="Lanie J.A."/>
            <person name="Ng W.-L."/>
            <person name="Kazmierczak K.M."/>
            <person name="Andrzejewski T.M."/>
            <person name="Davidsen T.M."/>
            <person name="Wayne K.J."/>
            <person name="Tettelin H."/>
            <person name="Glass J.I."/>
            <person name="Rusch D."/>
            <person name="Podicherti R."/>
            <person name="Tsui H.-C.T."/>
            <person name="Winkler M.E."/>
        </authorList>
    </citation>
    <scope>NUCLEOTIDE SEQUENCE</scope>
    <source>
        <strain evidence="1">KNB</strain>
    </source>
</reference>
<gene>
    <name evidence="1" type="ORF">NITFAB_1180</name>
</gene>
<dbReference type="EMBL" id="LS423452">
    <property type="protein sequence ID" value="SPS05590.1"/>
    <property type="molecule type" value="Genomic_DNA"/>
</dbReference>
<evidence type="ECO:0000313" key="1">
    <source>
        <dbReference type="EMBL" id="SPS05590.1"/>
    </source>
</evidence>
<dbReference type="AlphaFoldDB" id="A0A2X0QUX8"/>
<accession>A0A2X0QUX8</accession>
<name>A0A2X0QUX8_9PROT</name>
<protein>
    <submittedName>
        <fullName evidence="1">Uncharacterized protein</fullName>
    </submittedName>
</protein>